<dbReference type="Gene3D" id="3.40.50.720">
    <property type="entry name" value="NAD(P)-binding Rossmann-like Domain"/>
    <property type="match status" value="1"/>
</dbReference>
<evidence type="ECO:0000313" key="3">
    <source>
        <dbReference type="Proteomes" id="UP000320421"/>
    </source>
</evidence>
<dbReference type="InterPro" id="IPR001509">
    <property type="entry name" value="Epimerase_deHydtase"/>
</dbReference>
<dbReference type="Pfam" id="PF01370">
    <property type="entry name" value="Epimerase"/>
    <property type="match status" value="1"/>
</dbReference>
<dbReference type="EMBL" id="CP036266">
    <property type="protein sequence ID" value="QDT23460.1"/>
    <property type="molecule type" value="Genomic_DNA"/>
</dbReference>
<feature type="domain" description="NAD-dependent epimerase/dehydratase" evidence="1">
    <location>
        <begin position="8"/>
        <end position="65"/>
    </location>
</feature>
<organism evidence="2 3">
    <name type="scientific">Gimesia chilikensis</name>
    <dbReference type="NCBI Taxonomy" id="2605989"/>
    <lineage>
        <taxon>Bacteria</taxon>
        <taxon>Pseudomonadati</taxon>
        <taxon>Planctomycetota</taxon>
        <taxon>Planctomycetia</taxon>
        <taxon>Planctomycetales</taxon>
        <taxon>Planctomycetaceae</taxon>
        <taxon>Gimesia</taxon>
    </lineage>
</organism>
<proteinExistence type="predicted"/>
<evidence type="ECO:0000313" key="2">
    <source>
        <dbReference type="EMBL" id="QDT23460.1"/>
    </source>
</evidence>
<accession>A0A517PVR0</accession>
<gene>
    <name evidence="2" type="ORF">HG66A1_52790</name>
</gene>
<name>A0A517PVR0_9PLAN</name>
<dbReference type="Proteomes" id="UP000320421">
    <property type="component" value="Chromosome"/>
</dbReference>
<reference evidence="2 3" key="1">
    <citation type="submission" date="2019-02" db="EMBL/GenBank/DDBJ databases">
        <title>Deep-cultivation of Planctomycetes and their phenomic and genomic characterization uncovers novel biology.</title>
        <authorList>
            <person name="Wiegand S."/>
            <person name="Jogler M."/>
            <person name="Boedeker C."/>
            <person name="Pinto D."/>
            <person name="Vollmers J."/>
            <person name="Rivas-Marin E."/>
            <person name="Kohn T."/>
            <person name="Peeters S.H."/>
            <person name="Heuer A."/>
            <person name="Rast P."/>
            <person name="Oberbeckmann S."/>
            <person name="Bunk B."/>
            <person name="Jeske O."/>
            <person name="Meyerdierks A."/>
            <person name="Storesund J.E."/>
            <person name="Kallscheuer N."/>
            <person name="Luecker S."/>
            <person name="Lage O.M."/>
            <person name="Pohl T."/>
            <person name="Merkel B.J."/>
            <person name="Hornburger P."/>
            <person name="Mueller R.-W."/>
            <person name="Bruemmer F."/>
            <person name="Labrenz M."/>
            <person name="Spormann A.M."/>
            <person name="Op den Camp H."/>
            <person name="Overmann J."/>
            <person name="Amann R."/>
            <person name="Jetten M.S.M."/>
            <person name="Mascher T."/>
            <person name="Medema M.H."/>
            <person name="Devos D.P."/>
            <person name="Kaster A.-K."/>
            <person name="Ovreas L."/>
            <person name="Rohde M."/>
            <person name="Galperin M.Y."/>
            <person name="Jogler C."/>
        </authorList>
    </citation>
    <scope>NUCLEOTIDE SEQUENCE [LARGE SCALE GENOMIC DNA]</scope>
    <source>
        <strain evidence="2 3">HG66A1</strain>
    </source>
</reference>
<keyword evidence="3" id="KW-1185">Reference proteome</keyword>
<dbReference type="AlphaFoldDB" id="A0A517PVR0"/>
<evidence type="ECO:0000259" key="1">
    <source>
        <dbReference type="Pfam" id="PF01370"/>
    </source>
</evidence>
<dbReference type="SUPFAM" id="SSF51735">
    <property type="entry name" value="NAD(P)-binding Rossmann-fold domains"/>
    <property type="match status" value="1"/>
</dbReference>
<dbReference type="InterPro" id="IPR036291">
    <property type="entry name" value="NAD(P)-bd_dom_sf"/>
</dbReference>
<protein>
    <submittedName>
        <fullName evidence="2">Short chain dehydrogenase</fullName>
    </submittedName>
</protein>
<sequence length="79" mass="8610">MKTKKEIILITGSSGRLGSATVKRLAERFQVIGFDRAGDPHPPTEAEYVCVDLTNDESIDAGIHRVREGYGTKIASVVH</sequence>